<dbReference type="EMBL" id="FOFU01000005">
    <property type="protein sequence ID" value="SEQ50677.1"/>
    <property type="molecule type" value="Genomic_DNA"/>
</dbReference>
<proteinExistence type="predicted"/>
<sequence length="197" mass="21444">MKKILSILFILFTVSAGFAFAKSNASDPFDDLVEKLLKDLDDEGATVAVKLFNSELSNNERKKISKSVQFSLYCADVLEVVAKSTDADYICTGKIEADGPNYIISAKLVDNYDDTVIGKAKQKVPKDYYADKPTDVKVQTVVVEDSVDADDILGALVVGSIIGGVFHAVTTPPRPVVVRPSRPSRPKRPAKARPNRP</sequence>
<name>A0A1H9GKS3_9SPIR</name>
<feature type="compositionally biased region" description="Basic residues" evidence="1">
    <location>
        <begin position="182"/>
        <end position="197"/>
    </location>
</feature>
<organism evidence="3 4">
    <name type="scientific">Treponema bryantii</name>
    <dbReference type="NCBI Taxonomy" id="163"/>
    <lineage>
        <taxon>Bacteria</taxon>
        <taxon>Pseudomonadati</taxon>
        <taxon>Spirochaetota</taxon>
        <taxon>Spirochaetia</taxon>
        <taxon>Spirochaetales</taxon>
        <taxon>Treponemataceae</taxon>
        <taxon>Treponema</taxon>
    </lineage>
</organism>
<feature type="signal peptide" evidence="2">
    <location>
        <begin position="1"/>
        <end position="21"/>
    </location>
</feature>
<dbReference type="RefSeq" id="WP_074643664.1">
    <property type="nucleotide sequence ID" value="NZ_FOFU01000005.1"/>
</dbReference>
<feature type="region of interest" description="Disordered" evidence="1">
    <location>
        <begin position="176"/>
        <end position="197"/>
    </location>
</feature>
<evidence type="ECO:0000313" key="4">
    <source>
        <dbReference type="Proteomes" id="UP000182360"/>
    </source>
</evidence>
<feature type="chain" id="PRO_5010381305" evidence="2">
    <location>
        <begin position="22"/>
        <end position="197"/>
    </location>
</feature>
<reference evidence="3 4" key="1">
    <citation type="submission" date="2016-10" db="EMBL/GenBank/DDBJ databases">
        <authorList>
            <person name="de Groot N.N."/>
        </authorList>
    </citation>
    <scope>NUCLEOTIDE SEQUENCE [LARGE SCALE GENOMIC DNA]</scope>
    <source>
        <strain evidence="3 4">B25</strain>
    </source>
</reference>
<protein>
    <submittedName>
        <fullName evidence="3">Uncharacterized protein</fullName>
    </submittedName>
</protein>
<dbReference type="OrthoDB" id="9831212at2"/>
<accession>A0A1H9GKS3</accession>
<dbReference type="Proteomes" id="UP000182360">
    <property type="component" value="Unassembled WGS sequence"/>
</dbReference>
<dbReference type="AlphaFoldDB" id="A0A1H9GKS3"/>
<keyword evidence="4" id="KW-1185">Reference proteome</keyword>
<evidence type="ECO:0000256" key="1">
    <source>
        <dbReference type="SAM" id="MobiDB-lite"/>
    </source>
</evidence>
<evidence type="ECO:0000256" key="2">
    <source>
        <dbReference type="SAM" id="SignalP"/>
    </source>
</evidence>
<dbReference type="STRING" id="163.SAMN04487775_10118"/>
<gene>
    <name evidence="3" type="ORF">SAMN04487977_10540</name>
</gene>
<evidence type="ECO:0000313" key="3">
    <source>
        <dbReference type="EMBL" id="SEQ50677.1"/>
    </source>
</evidence>
<keyword evidence="2" id="KW-0732">Signal</keyword>